<proteinExistence type="inferred from homology"/>
<dbReference type="InterPro" id="IPR007238">
    <property type="entry name" value="DNA_primase_lsu_euk/arc"/>
</dbReference>
<name>A0A7J2TZV9_9CREN</name>
<dbReference type="GO" id="GO:1990077">
    <property type="term" value="C:primosome complex"/>
    <property type="evidence" value="ECO:0007669"/>
    <property type="project" value="UniProtKB-KW"/>
</dbReference>
<evidence type="ECO:0000259" key="8">
    <source>
        <dbReference type="Pfam" id="PF04104"/>
    </source>
</evidence>
<protein>
    <recommendedName>
        <fullName evidence="7">DNA primase large subunit PriL</fullName>
    </recommendedName>
</protein>
<feature type="domain" description="DNA primase large subunit C-terminal" evidence="8">
    <location>
        <begin position="270"/>
        <end position="358"/>
    </location>
</feature>
<dbReference type="Pfam" id="PF04104">
    <property type="entry name" value="DNA_primase_lrg"/>
    <property type="match status" value="1"/>
</dbReference>
<keyword evidence="5 7" id="KW-0408">Iron</keyword>
<comment type="cofactor">
    <cofactor evidence="7">
        <name>[4Fe-4S] cluster</name>
        <dbReference type="ChEBI" id="CHEBI:49883"/>
    </cofactor>
    <text evidence="7">Binds 1 [4Fe-4S] cluster.</text>
</comment>
<dbReference type="GO" id="GO:0006269">
    <property type="term" value="P:DNA replication, synthesis of primer"/>
    <property type="evidence" value="ECO:0007669"/>
    <property type="project" value="UniProtKB-UniRule"/>
</dbReference>
<evidence type="ECO:0000256" key="5">
    <source>
        <dbReference type="ARBA" id="ARBA00023004"/>
    </source>
</evidence>
<dbReference type="PANTHER" id="PTHR10537">
    <property type="entry name" value="DNA PRIMASE LARGE SUBUNIT"/>
    <property type="match status" value="1"/>
</dbReference>
<feature type="binding site" evidence="7">
    <location>
        <position position="360"/>
    </location>
    <ligand>
        <name>[4Fe-4S] cluster</name>
        <dbReference type="ChEBI" id="CHEBI:49883"/>
    </ligand>
</feature>
<dbReference type="PANTHER" id="PTHR10537:SF3">
    <property type="entry name" value="DNA PRIMASE LARGE SUBUNIT"/>
    <property type="match status" value="1"/>
</dbReference>
<evidence type="ECO:0000256" key="6">
    <source>
        <dbReference type="ARBA" id="ARBA00023014"/>
    </source>
</evidence>
<dbReference type="GO" id="GO:0006270">
    <property type="term" value="P:DNA replication initiation"/>
    <property type="evidence" value="ECO:0007669"/>
    <property type="project" value="TreeGrafter"/>
</dbReference>
<evidence type="ECO:0000256" key="1">
    <source>
        <dbReference type="ARBA" id="ARBA00022485"/>
    </source>
</evidence>
<dbReference type="GO" id="GO:0003899">
    <property type="term" value="F:DNA-directed RNA polymerase activity"/>
    <property type="evidence" value="ECO:0007669"/>
    <property type="project" value="InterPro"/>
</dbReference>
<dbReference type="GO" id="GO:0051539">
    <property type="term" value="F:4 iron, 4 sulfur cluster binding"/>
    <property type="evidence" value="ECO:0007669"/>
    <property type="project" value="UniProtKB-UniRule"/>
</dbReference>
<dbReference type="SUPFAM" id="SSF140914">
    <property type="entry name" value="PriB N-terminal domain-like"/>
    <property type="match status" value="1"/>
</dbReference>
<keyword evidence="4 7" id="KW-0479">Metal-binding</keyword>
<comment type="similarity">
    <text evidence="7">Belongs to the eukaryotic-type primase large subunit family.</text>
</comment>
<comment type="caution">
    <text evidence="9">The sequence shown here is derived from an EMBL/GenBank/DDBJ whole genome shotgun (WGS) entry which is preliminary data.</text>
</comment>
<dbReference type="AlphaFoldDB" id="A0A7J2TZV9"/>
<evidence type="ECO:0000256" key="2">
    <source>
        <dbReference type="ARBA" id="ARBA00022515"/>
    </source>
</evidence>
<evidence type="ECO:0000313" key="9">
    <source>
        <dbReference type="EMBL" id="HEM66054.1"/>
    </source>
</evidence>
<keyword evidence="6 7" id="KW-0411">Iron-sulfur</keyword>
<comment type="function">
    <text evidence="7">Regulatory subunit of DNA primase, an RNA polymerase that catalyzes the synthesis of short RNA molecules used as primers for DNA polymerase during DNA replication. Stabilizes and modulates the activity of the small subunit, increasing the rate of DNA synthesis, and conferring RNA synthesis capability. The DNA polymerase activity may enable DNA primase to also catalyze primer extension after primer synthesis. May also play a role in DNA repair.</text>
</comment>
<gene>
    <name evidence="7" type="primary">priL</name>
    <name evidence="9" type="ORF">ENO26_00490</name>
</gene>
<keyword evidence="2 7" id="KW-0639">Primosome</keyword>
<organism evidence="9">
    <name type="scientific">Ignisphaera aggregans</name>
    <dbReference type="NCBI Taxonomy" id="334771"/>
    <lineage>
        <taxon>Archaea</taxon>
        <taxon>Thermoproteota</taxon>
        <taxon>Thermoprotei</taxon>
        <taxon>Desulfurococcales</taxon>
        <taxon>Desulfurococcaceae</taxon>
        <taxon>Ignisphaera</taxon>
    </lineage>
</organism>
<evidence type="ECO:0000256" key="3">
    <source>
        <dbReference type="ARBA" id="ARBA00022705"/>
    </source>
</evidence>
<sequence>MAVPNAVKIFLNAHSCEDIIKDFFVGDVELLTNVCKDVVLIIQKVMELDENSSAEFLKKADDKHVVALLLLLSLFTQYTSIVNRLVHKISVALRLDLSNYDDVFLTEYAKALDIPLDFSERCFLETMYIVVKNRRQSVVKTCYNYRLTINDYLKVAKPLLTEESWKIISFPMLKGYVYMDNRVKVSRLLSEYLKYLLVSKLHQLSSQCTVLTSNKDFMQVLEDFKKIMRVDKVAHFSELKKSSIVSVTTSVRSLKKVFENMKNVDELYNASKSLFPPCISSIVESLMRSENISHHQRFALATFLINLDIPQNLIIDLFKRSPDFNERITRYQIEHLQGLKGSKKRYLTYNCDTMKALNMCKAECGIRNPLQYPYKVAFKNKVF</sequence>
<evidence type="ECO:0000256" key="4">
    <source>
        <dbReference type="ARBA" id="ARBA00022723"/>
    </source>
</evidence>
<dbReference type="EMBL" id="DSEU01000001">
    <property type="protein sequence ID" value="HEM66054.1"/>
    <property type="molecule type" value="Genomic_DNA"/>
</dbReference>
<comment type="subunit">
    <text evidence="7">Heterodimer of a small subunit (PriS) and a large subunit (PriL).</text>
</comment>
<feature type="binding site" evidence="7">
    <location>
        <position position="364"/>
    </location>
    <ligand>
        <name>[4Fe-4S] cluster</name>
        <dbReference type="ChEBI" id="CHEBI:49883"/>
    </ligand>
</feature>
<evidence type="ECO:0000256" key="7">
    <source>
        <dbReference type="HAMAP-Rule" id="MF_00701"/>
    </source>
</evidence>
<dbReference type="InterPro" id="IPR058560">
    <property type="entry name" value="DNA_primase_C"/>
</dbReference>
<feature type="binding site" evidence="7">
    <location>
        <position position="351"/>
    </location>
    <ligand>
        <name>[4Fe-4S] cluster</name>
        <dbReference type="ChEBI" id="CHEBI:49883"/>
    </ligand>
</feature>
<accession>A0A7J2TZV9</accession>
<keyword evidence="1 7" id="KW-0004">4Fe-4S</keyword>
<dbReference type="HAMAP" id="MF_00701">
    <property type="entry name" value="DNA_primase_lrg_arc"/>
    <property type="match status" value="1"/>
</dbReference>
<reference evidence="9" key="1">
    <citation type="journal article" date="2020" name="mSystems">
        <title>Genome- and Community-Level Interaction Insights into Carbon Utilization and Element Cycling Functions of Hydrothermarchaeota in Hydrothermal Sediment.</title>
        <authorList>
            <person name="Zhou Z."/>
            <person name="Liu Y."/>
            <person name="Xu W."/>
            <person name="Pan J."/>
            <person name="Luo Z.H."/>
            <person name="Li M."/>
        </authorList>
    </citation>
    <scope>NUCLEOTIDE SEQUENCE [LARGE SCALE GENOMIC DNA]</scope>
    <source>
        <strain evidence="9">SpSt-125</strain>
    </source>
</reference>
<keyword evidence="3 7" id="KW-0235">DNA replication</keyword>
<dbReference type="GO" id="GO:0046872">
    <property type="term" value="F:metal ion binding"/>
    <property type="evidence" value="ECO:0007669"/>
    <property type="project" value="UniProtKB-KW"/>
</dbReference>
<dbReference type="InterPro" id="IPR023642">
    <property type="entry name" value="DNA_primase_lsu_PriL"/>
</dbReference>
<feature type="binding site" evidence="7">
    <location>
        <position position="278"/>
    </location>
    <ligand>
        <name>[4Fe-4S] cluster</name>
        <dbReference type="ChEBI" id="CHEBI:49883"/>
    </ligand>
</feature>